<dbReference type="PANTHER" id="PTHR46091:SF3">
    <property type="entry name" value="AMINE OXIDASE DOMAIN-CONTAINING PROTEIN"/>
    <property type="match status" value="1"/>
</dbReference>
<dbReference type="OrthoDB" id="38045at2759"/>
<dbReference type="SUPFAM" id="SSF51905">
    <property type="entry name" value="FAD/NAD(P)-binding domain"/>
    <property type="match status" value="1"/>
</dbReference>
<accession>A0A9W7A7I3</accession>
<keyword evidence="9" id="KW-1185">Reference proteome</keyword>
<evidence type="ECO:0000256" key="5">
    <source>
        <dbReference type="ARBA" id="ARBA00022857"/>
    </source>
</evidence>
<dbReference type="PANTHER" id="PTHR46091">
    <property type="entry name" value="BLR7054 PROTEIN"/>
    <property type="match status" value="1"/>
</dbReference>
<keyword evidence="2" id="KW-0285">Flavoprotein</keyword>
<proteinExistence type="inferred from homology"/>
<feature type="region of interest" description="Disordered" evidence="7">
    <location>
        <begin position="53"/>
        <end position="81"/>
    </location>
</feature>
<keyword evidence="4" id="KW-0274">FAD</keyword>
<keyword evidence="5" id="KW-0521">NADP</keyword>
<comment type="similarity">
    <text evidence="1">Belongs to the carotenoid/retinoid oxidoreductase family. CrtISO subfamily.</text>
</comment>
<sequence length="631" mass="69831">MSVISKLFTSDKKPTPLGLVVAGSLLGLSTLLWVKAPRTPILSAEVAEEHFKHLSHTEPNEGNSPDWKPPHRVRYSKKTSAQAEEMKPDVIIVGSGLGSLTTGSLLAQRGWKVLILEQHDQAGGCLHTFEEKGYEFDVGLHYIGGMVGSRWSSLRKMYDVVTGGRVEWCKLDDPYDSAVCTGEYEESGADSIHFYGDYKRTEKELKAKLTKEEGKQVSSFFFSLNFTVVRMAGWLVAKVMPIWLRRSVGRLVEIPSAGVLNVTTTDYMKNALGVTSSKVHGILTYLFGDYGLMPSVSSWAVHAVVFNHWRGGAFYPYGGSSALAMGACEVIRQNGGLILVNSRVKSIVVEGGKAVGVEMEKDGNIFRANKIVSDVGARNTFLRLLKSEDIANVDKSFISDLTQDEQGDLDEHARMAPSCALLNLFIGLDAPAESLGVPATNAWVVPSWDHEKNLQKFWAEDGESELPVAFIGSNSAKDFSYEKRFGKNRGSVMVLAPVEYKWFKKWENNRVHARGEDYDAMKKHWEEKLLKKLYQVYPNVKGHITYMDLGTPLSNNYYLGVNHGEVYGLTHSLDRCWKHRDALSVHTDIPGLYMTGQDLMTAGVSAALMSGVMTVAAISKPVLVSHVHNLL</sequence>
<evidence type="ECO:0000256" key="6">
    <source>
        <dbReference type="ARBA" id="ARBA00023027"/>
    </source>
</evidence>
<dbReference type="InterPro" id="IPR052206">
    <property type="entry name" value="Retinol_saturase"/>
</dbReference>
<evidence type="ECO:0000313" key="9">
    <source>
        <dbReference type="Proteomes" id="UP001165122"/>
    </source>
</evidence>
<evidence type="ECO:0000256" key="1">
    <source>
        <dbReference type="ARBA" id="ARBA00005855"/>
    </source>
</evidence>
<evidence type="ECO:0000256" key="3">
    <source>
        <dbReference type="ARBA" id="ARBA00022729"/>
    </source>
</evidence>
<dbReference type="InterPro" id="IPR036188">
    <property type="entry name" value="FAD/NAD-bd_sf"/>
</dbReference>
<reference evidence="9" key="1">
    <citation type="journal article" date="2023" name="Commun. Biol.">
        <title>Genome analysis of Parmales, the sister group of diatoms, reveals the evolutionary specialization of diatoms from phago-mixotrophs to photoautotrophs.</title>
        <authorList>
            <person name="Ban H."/>
            <person name="Sato S."/>
            <person name="Yoshikawa S."/>
            <person name="Yamada K."/>
            <person name="Nakamura Y."/>
            <person name="Ichinomiya M."/>
            <person name="Sato N."/>
            <person name="Blanc-Mathieu R."/>
            <person name="Endo H."/>
            <person name="Kuwata A."/>
            <person name="Ogata H."/>
        </authorList>
    </citation>
    <scope>NUCLEOTIDE SEQUENCE [LARGE SCALE GENOMIC DNA]</scope>
    <source>
        <strain evidence="9">NIES 3700</strain>
    </source>
</reference>
<evidence type="ECO:0000256" key="4">
    <source>
        <dbReference type="ARBA" id="ARBA00022827"/>
    </source>
</evidence>
<dbReference type="Gene3D" id="3.50.50.60">
    <property type="entry name" value="FAD/NAD(P)-binding domain"/>
    <property type="match status" value="2"/>
</dbReference>
<organism evidence="8 9">
    <name type="scientific">Triparma laevis f. longispina</name>
    <dbReference type="NCBI Taxonomy" id="1714387"/>
    <lineage>
        <taxon>Eukaryota</taxon>
        <taxon>Sar</taxon>
        <taxon>Stramenopiles</taxon>
        <taxon>Ochrophyta</taxon>
        <taxon>Bolidophyceae</taxon>
        <taxon>Parmales</taxon>
        <taxon>Triparmaceae</taxon>
        <taxon>Triparma</taxon>
    </lineage>
</organism>
<evidence type="ECO:0000256" key="2">
    <source>
        <dbReference type="ARBA" id="ARBA00022630"/>
    </source>
</evidence>
<keyword evidence="3" id="KW-0732">Signal</keyword>
<dbReference type="AlphaFoldDB" id="A0A9W7A7I3"/>
<evidence type="ECO:0000256" key="7">
    <source>
        <dbReference type="SAM" id="MobiDB-lite"/>
    </source>
</evidence>
<protein>
    <recommendedName>
        <fullName evidence="10">All-trans-retinol 13,14-reductase</fullName>
    </recommendedName>
</protein>
<evidence type="ECO:0000313" key="8">
    <source>
        <dbReference type="EMBL" id="GMH67386.1"/>
    </source>
</evidence>
<dbReference type="Pfam" id="PF13450">
    <property type="entry name" value="NAD_binding_8"/>
    <property type="match status" value="1"/>
</dbReference>
<gene>
    <name evidence="8" type="ORF">TrLO_g5898</name>
</gene>
<dbReference type="EMBL" id="BRXW01000573">
    <property type="protein sequence ID" value="GMH67386.1"/>
    <property type="molecule type" value="Genomic_DNA"/>
</dbReference>
<keyword evidence="6" id="KW-0520">NAD</keyword>
<name>A0A9W7A7I3_9STRA</name>
<dbReference type="Proteomes" id="UP001165122">
    <property type="component" value="Unassembled WGS sequence"/>
</dbReference>
<evidence type="ECO:0008006" key="10">
    <source>
        <dbReference type="Google" id="ProtNLM"/>
    </source>
</evidence>
<comment type="caution">
    <text evidence="8">The sequence shown here is derived from an EMBL/GenBank/DDBJ whole genome shotgun (WGS) entry which is preliminary data.</text>
</comment>